<gene>
    <name evidence="3" type="ORF">Ami103574_10005</name>
</gene>
<name>A0A858BVM5_9FIRM</name>
<sequence length="487" mass="55307">MPEVRCHFISVIMGTFKSIWYIIAVFFVSALNMIKDLKLQNFPSTMALVGLGIFFIVMLVCFLYHFLRWRRTKIYIEDETLIIARKQLSQSKTTVKLSSISTVNLQQNLFERIFDVYSLQLDINSSATAEKVDFHLVFSKPLAFAFKDHILAYIDTESDAPDAASEQQAENVKNNQITEETIISFRFKEVILHCILNFSIIGLLSSIALIAALLWTFNTETPGLSRVIIPTILSATLAVIPFIYKSITAFLLYYGFTLKKNGDKVLISYGLFTKRQFTLPLDKTNALVIKQSFQARFFNLAYGEIINVGMGDSTNNQAPLFCLLVKPETLQQVIRQIAPEFVLDQIPERSPKSALLPTSIPWLFFGILAVIGFTLFFKGWIGWLILAFFALCAYLSSITKALQLYENKISISTGIFQKRTITVFYGKIQNMSVKYGPISNRLGLYKGEVSILSSMENRSNNIGYFPKERFTAIENQIMSHESLPLQK</sequence>
<feature type="transmembrane region" description="Helical" evidence="1">
    <location>
        <begin position="12"/>
        <end position="34"/>
    </location>
</feature>
<evidence type="ECO:0000313" key="4">
    <source>
        <dbReference type="Proteomes" id="UP000466848"/>
    </source>
</evidence>
<dbReference type="RefSeq" id="WP_163066877.1">
    <property type="nucleotide sequence ID" value="NZ_CP048649.1"/>
</dbReference>
<feature type="domain" description="YdbS-like PH" evidence="2">
    <location>
        <begin position="69"/>
        <end position="136"/>
    </location>
</feature>
<dbReference type="PANTHER" id="PTHR34473:SF2">
    <property type="entry name" value="UPF0699 TRANSMEMBRANE PROTEIN YDBT"/>
    <property type="match status" value="1"/>
</dbReference>
<proteinExistence type="predicted"/>
<reference evidence="3 4" key="1">
    <citation type="submission" date="2020-02" db="EMBL/GenBank/DDBJ databases">
        <authorList>
            <person name="Kim Y.B."/>
            <person name="Roh S.W."/>
        </authorList>
    </citation>
    <scope>NUCLEOTIDE SEQUENCE [LARGE SCALE GENOMIC DNA]</scope>
    <source>
        <strain evidence="3 4">DSM 103574</strain>
    </source>
</reference>
<keyword evidence="1" id="KW-1133">Transmembrane helix</keyword>
<feature type="transmembrane region" description="Helical" evidence="1">
    <location>
        <begin position="383"/>
        <end position="402"/>
    </location>
</feature>
<organism evidence="3 4">
    <name type="scientific">Aminipila butyrica</name>
    <dbReference type="NCBI Taxonomy" id="433296"/>
    <lineage>
        <taxon>Bacteria</taxon>
        <taxon>Bacillati</taxon>
        <taxon>Bacillota</taxon>
        <taxon>Clostridia</taxon>
        <taxon>Peptostreptococcales</taxon>
        <taxon>Anaerovoracaceae</taxon>
        <taxon>Aminipila</taxon>
    </lineage>
</organism>
<feature type="domain" description="YdbS-like PH" evidence="2">
    <location>
        <begin position="253"/>
        <end position="309"/>
    </location>
</feature>
<accession>A0A858BVM5</accession>
<dbReference type="PIRSF" id="PIRSF026631">
    <property type="entry name" value="UCP026631"/>
    <property type="match status" value="1"/>
</dbReference>
<dbReference type="KEGG" id="abut:Ami103574_10005"/>
<dbReference type="InterPro" id="IPR005182">
    <property type="entry name" value="YdbS-like_PH"/>
</dbReference>
<keyword evidence="1" id="KW-0472">Membrane</keyword>
<protein>
    <submittedName>
        <fullName evidence="3">PH domain-containing protein</fullName>
    </submittedName>
</protein>
<dbReference type="InterPro" id="IPR014529">
    <property type="entry name" value="UCP026631"/>
</dbReference>
<dbReference type="Pfam" id="PF03703">
    <property type="entry name" value="bPH_2"/>
    <property type="match status" value="3"/>
</dbReference>
<feature type="transmembrane region" description="Helical" evidence="1">
    <location>
        <begin position="190"/>
        <end position="215"/>
    </location>
</feature>
<keyword evidence="1" id="KW-0812">Transmembrane</keyword>
<feature type="transmembrane region" description="Helical" evidence="1">
    <location>
        <begin position="46"/>
        <end position="67"/>
    </location>
</feature>
<keyword evidence="4" id="KW-1185">Reference proteome</keyword>
<feature type="transmembrane region" description="Helical" evidence="1">
    <location>
        <begin position="354"/>
        <end position="377"/>
    </location>
</feature>
<evidence type="ECO:0000256" key="1">
    <source>
        <dbReference type="SAM" id="Phobius"/>
    </source>
</evidence>
<dbReference type="Proteomes" id="UP000466848">
    <property type="component" value="Chromosome"/>
</dbReference>
<feature type="transmembrane region" description="Helical" evidence="1">
    <location>
        <begin position="227"/>
        <end position="254"/>
    </location>
</feature>
<dbReference type="AlphaFoldDB" id="A0A858BVM5"/>
<feature type="domain" description="YdbS-like PH" evidence="2">
    <location>
        <begin position="406"/>
        <end position="476"/>
    </location>
</feature>
<evidence type="ECO:0000313" key="3">
    <source>
        <dbReference type="EMBL" id="QIB69637.1"/>
    </source>
</evidence>
<dbReference type="EMBL" id="CP048649">
    <property type="protein sequence ID" value="QIB69637.1"/>
    <property type="molecule type" value="Genomic_DNA"/>
</dbReference>
<evidence type="ECO:0000259" key="2">
    <source>
        <dbReference type="Pfam" id="PF03703"/>
    </source>
</evidence>
<dbReference type="PANTHER" id="PTHR34473">
    <property type="entry name" value="UPF0699 TRANSMEMBRANE PROTEIN YDBS"/>
    <property type="match status" value="1"/>
</dbReference>